<comment type="caution">
    <text evidence="3">The sequence shown here is derived from an EMBL/GenBank/DDBJ whole genome shotgun (WGS) entry which is preliminary data.</text>
</comment>
<feature type="compositionally biased region" description="Polar residues" evidence="2">
    <location>
        <begin position="316"/>
        <end position="330"/>
    </location>
</feature>
<evidence type="ECO:0000256" key="2">
    <source>
        <dbReference type="SAM" id="MobiDB-lite"/>
    </source>
</evidence>
<gene>
    <name evidence="3" type="ORF">MEDL_29315</name>
</gene>
<dbReference type="PANTHER" id="PTHR33560:SF1">
    <property type="entry name" value="PROTEIN FAM227A"/>
    <property type="match status" value="1"/>
</dbReference>
<evidence type="ECO:0000313" key="4">
    <source>
        <dbReference type="Proteomes" id="UP000683360"/>
    </source>
</evidence>
<dbReference type="OrthoDB" id="192208at2759"/>
<proteinExistence type="inferred from homology"/>
<organism evidence="3 4">
    <name type="scientific">Mytilus edulis</name>
    <name type="common">Blue mussel</name>
    <dbReference type="NCBI Taxonomy" id="6550"/>
    <lineage>
        <taxon>Eukaryota</taxon>
        <taxon>Metazoa</taxon>
        <taxon>Spiralia</taxon>
        <taxon>Lophotrochozoa</taxon>
        <taxon>Mollusca</taxon>
        <taxon>Bivalvia</taxon>
        <taxon>Autobranchia</taxon>
        <taxon>Pteriomorphia</taxon>
        <taxon>Mytilida</taxon>
        <taxon>Mytiloidea</taxon>
        <taxon>Mytilidae</taxon>
        <taxon>Mytilinae</taxon>
        <taxon>Mytilus</taxon>
    </lineage>
</organism>
<feature type="compositionally biased region" description="Low complexity" evidence="2">
    <location>
        <begin position="348"/>
        <end position="368"/>
    </location>
</feature>
<evidence type="ECO:0000256" key="1">
    <source>
        <dbReference type="ARBA" id="ARBA00008666"/>
    </source>
</evidence>
<dbReference type="EMBL" id="CAJPWZ010001447">
    <property type="protein sequence ID" value="CAG2215546.1"/>
    <property type="molecule type" value="Genomic_DNA"/>
</dbReference>
<protein>
    <submittedName>
        <fullName evidence="3">Uncharacterized protein</fullName>
    </submittedName>
</protein>
<keyword evidence="4" id="KW-1185">Reference proteome</keyword>
<dbReference type="Proteomes" id="UP000683360">
    <property type="component" value="Unassembled WGS sequence"/>
</dbReference>
<reference evidence="3" key="1">
    <citation type="submission" date="2021-03" db="EMBL/GenBank/DDBJ databases">
        <authorList>
            <person name="Bekaert M."/>
        </authorList>
    </citation>
    <scope>NUCLEOTIDE SEQUENCE</scope>
</reference>
<dbReference type="AlphaFoldDB" id="A0A8S3SEV3"/>
<dbReference type="PANTHER" id="PTHR33560">
    <property type="entry name" value="PROTEIN FAM227B"/>
    <property type="match status" value="1"/>
</dbReference>
<feature type="compositionally biased region" description="Basic residues" evidence="2">
    <location>
        <begin position="336"/>
        <end position="347"/>
    </location>
</feature>
<feature type="compositionally biased region" description="Polar residues" evidence="2">
    <location>
        <begin position="371"/>
        <end position="380"/>
    </location>
</feature>
<accession>A0A8S3SEV3</accession>
<dbReference type="Pfam" id="PF14922">
    <property type="entry name" value="FWWh"/>
    <property type="match status" value="1"/>
</dbReference>
<comment type="similarity">
    <text evidence="1">Belongs to the FAM227 family.</text>
</comment>
<feature type="region of interest" description="Disordered" evidence="2">
    <location>
        <begin position="316"/>
        <end position="398"/>
    </location>
</feature>
<dbReference type="InterPro" id="IPR029417">
    <property type="entry name" value="FAM227"/>
</dbReference>
<evidence type="ECO:0000313" key="3">
    <source>
        <dbReference type="EMBL" id="CAG2215546.1"/>
    </source>
</evidence>
<sequence length="592" mass="67985">MERLNRVGSPIDICDGNLDSKPEVLAKKRKQIESIQRAKSPFFIGSIDLVNKRISKLERRFQKYTQLVVESRASQHEDISDTASVISGKGMDRYQTKEKEAKEINKFAGYFTMKQTFLPGRSERVKNIAKVSMSQGKVNTVKKDTGKPKFVELYQYPGYDGIELTPLPDDIPAIEMLKKATEAQMELYKKPVYKPYYEKWFYCEASQAVFQDLFWYLFLDKYQSSKNSQVRLFNRCAHNFVKLMMYVNHPRFRDVFFTDYASIKPAPRLWMKWNMSKLEPPDINIREEMINSQKKKSSSNINSSFLDNLLSTNSPSQYTSTTSLNQSMSMASGFGGKRRRGIHRKRSSIASTSSKIKNSGSASSSRDGSTVDFSSDSMKSSPGKHKPKQRPVDPRKLMDALTPIRETTLEDMYEKHDTKTSTSHSAVKVPSKMSERMVQESHPACVGPTFSRCSFNINGQSPLLSHYMYMKHLQYDSGQNVRVTRTEMENLPPLDTPTYREVIKESFKNVRNMQRQYEVFYEKSSKENRASLKKHRLLKKEYELKESALLADPKQVKKLVELILLDLDTDDENTTSGADEALELAMKSVQVA</sequence>
<name>A0A8S3SEV3_MYTED</name>